<sequence>MNIRMKFLSDGSIVFLAAVAMEQVNAWRALVRPTGIWYSDILDNVVEELGRLQSPVPDQEARAMADTLQRFYKTFIPDSEANDFRWVEMLAGRRDLPVRRDFQPVQPGDDPFDVTAIHGGMVVALENDTCFDVYGWNHTVAHRSDRKEITLHKGDVFVYRGDLIFAPVTNDDANNVYLHAYLDTPTSERLENHQPVIVPTVNDTARMDDPFCFVWDCKFRAADIIGVRRHLNRFHGFRFHHTSPPEE</sequence>
<organism evidence="2 3">
    <name type="scientific">Phytophthora fragariae</name>
    <dbReference type="NCBI Taxonomy" id="53985"/>
    <lineage>
        <taxon>Eukaryota</taxon>
        <taxon>Sar</taxon>
        <taxon>Stramenopiles</taxon>
        <taxon>Oomycota</taxon>
        <taxon>Peronosporomycetes</taxon>
        <taxon>Peronosporales</taxon>
        <taxon>Peronosporaceae</taxon>
        <taxon>Phytophthora</taxon>
    </lineage>
</organism>
<feature type="signal peptide" evidence="1">
    <location>
        <begin position="1"/>
        <end position="26"/>
    </location>
</feature>
<keyword evidence="1" id="KW-0732">Signal</keyword>
<accession>A0A6A3DI05</accession>
<evidence type="ECO:0000256" key="1">
    <source>
        <dbReference type="SAM" id="SignalP"/>
    </source>
</evidence>
<comment type="caution">
    <text evidence="2">The sequence shown here is derived from an EMBL/GenBank/DDBJ whole genome shotgun (WGS) entry which is preliminary data.</text>
</comment>
<protein>
    <recommendedName>
        <fullName evidence="4">C2H2-type domain-containing protein</fullName>
    </recommendedName>
</protein>
<evidence type="ECO:0000313" key="3">
    <source>
        <dbReference type="Proteomes" id="UP000429523"/>
    </source>
</evidence>
<gene>
    <name evidence="2" type="ORF">PF009_g29793</name>
</gene>
<name>A0A6A3DI05_9STRA</name>
<evidence type="ECO:0008006" key="4">
    <source>
        <dbReference type="Google" id="ProtNLM"/>
    </source>
</evidence>
<dbReference type="EMBL" id="QXGF01004360">
    <property type="protein sequence ID" value="KAE8919906.1"/>
    <property type="molecule type" value="Genomic_DNA"/>
</dbReference>
<dbReference type="AlphaFoldDB" id="A0A6A3DI05"/>
<evidence type="ECO:0000313" key="2">
    <source>
        <dbReference type="EMBL" id="KAE8919906.1"/>
    </source>
</evidence>
<feature type="chain" id="PRO_5025331743" description="C2H2-type domain-containing protein" evidence="1">
    <location>
        <begin position="27"/>
        <end position="247"/>
    </location>
</feature>
<reference evidence="2 3" key="1">
    <citation type="submission" date="2018-08" db="EMBL/GenBank/DDBJ databases">
        <title>Genomic investigation of the strawberry pathogen Phytophthora fragariae indicates pathogenicity is determined by transcriptional variation in three key races.</title>
        <authorList>
            <person name="Adams T.M."/>
            <person name="Armitage A.D."/>
            <person name="Sobczyk M.K."/>
            <person name="Bates H.J."/>
            <person name="Dunwell J.M."/>
            <person name="Nellist C.F."/>
            <person name="Harrison R.J."/>
        </authorList>
    </citation>
    <scope>NUCLEOTIDE SEQUENCE [LARGE SCALE GENOMIC DNA]</scope>
    <source>
        <strain evidence="2 3">NOV-9</strain>
    </source>
</reference>
<proteinExistence type="predicted"/>
<dbReference type="Proteomes" id="UP000429523">
    <property type="component" value="Unassembled WGS sequence"/>
</dbReference>